<reference evidence="3" key="1">
    <citation type="submission" date="2017-05" db="EMBL/GenBank/DDBJ databases">
        <authorList>
            <person name="Lin X."/>
        </authorList>
    </citation>
    <scope>NUCLEOTIDE SEQUENCE [LARGE SCALE GENOMIC DNA]</scope>
    <source>
        <strain evidence="3">JLT2012</strain>
    </source>
</reference>
<comment type="caution">
    <text evidence="2">The sequence shown here is derived from an EMBL/GenBank/DDBJ whole genome shotgun (WGS) entry which is preliminary data.</text>
</comment>
<gene>
    <name evidence="2" type="ORF">B5C34_02925</name>
</gene>
<dbReference type="Proteomes" id="UP000198462">
    <property type="component" value="Unassembled WGS sequence"/>
</dbReference>
<dbReference type="OrthoDB" id="7426493at2"/>
<evidence type="ECO:0000313" key="3">
    <source>
        <dbReference type="Proteomes" id="UP000198462"/>
    </source>
</evidence>
<dbReference type="RefSeq" id="WP_088711303.1">
    <property type="nucleotide sequence ID" value="NZ_NFZT01000001.1"/>
</dbReference>
<evidence type="ECO:0000313" key="2">
    <source>
        <dbReference type="EMBL" id="OWV32508.1"/>
    </source>
</evidence>
<feature type="transmembrane region" description="Helical" evidence="1">
    <location>
        <begin position="176"/>
        <end position="199"/>
    </location>
</feature>
<organism evidence="2 3">
    <name type="scientific">Pacificimonas flava</name>
    <dbReference type="NCBI Taxonomy" id="1234595"/>
    <lineage>
        <taxon>Bacteria</taxon>
        <taxon>Pseudomonadati</taxon>
        <taxon>Pseudomonadota</taxon>
        <taxon>Alphaproteobacteria</taxon>
        <taxon>Sphingomonadales</taxon>
        <taxon>Sphingosinicellaceae</taxon>
        <taxon>Pacificimonas</taxon>
    </lineage>
</organism>
<name>A0A219B3Y1_9SPHN</name>
<keyword evidence="3" id="KW-1185">Reference proteome</keyword>
<protein>
    <submittedName>
        <fullName evidence="2">Uncharacterized protein</fullName>
    </submittedName>
</protein>
<keyword evidence="1" id="KW-0812">Transmembrane</keyword>
<dbReference type="EMBL" id="NFZT01000001">
    <property type="protein sequence ID" value="OWV32508.1"/>
    <property type="molecule type" value="Genomic_DNA"/>
</dbReference>
<keyword evidence="1" id="KW-1133">Transmembrane helix</keyword>
<evidence type="ECO:0000256" key="1">
    <source>
        <dbReference type="SAM" id="Phobius"/>
    </source>
</evidence>
<feature type="transmembrane region" description="Helical" evidence="1">
    <location>
        <begin position="132"/>
        <end position="155"/>
    </location>
</feature>
<keyword evidence="1" id="KW-0472">Membrane</keyword>
<accession>A0A219B3Y1</accession>
<feature type="transmembrane region" description="Helical" evidence="1">
    <location>
        <begin position="21"/>
        <end position="45"/>
    </location>
</feature>
<feature type="transmembrane region" description="Helical" evidence="1">
    <location>
        <begin position="57"/>
        <end position="77"/>
    </location>
</feature>
<feature type="transmembrane region" description="Helical" evidence="1">
    <location>
        <begin position="97"/>
        <end position="120"/>
    </location>
</feature>
<sequence length="263" mass="28276">MIEDLKTIYRSAWRFSRDCPLLFLIPVFVEMAQHIVELHLGMYASEAGAVAAEQHPFRLALGFAKIVALTLPGYWFVRYMAFGDDPAAARRLERKAVLLWGSLALAGLAISANNLFGTPIAEKLGAAGTEGALVWGILSFLVGALCTVWLVAWALGNSAIGPLRSARVMLPRLPRYVAYFLGGMAPLMALHYGLAILAVTAAPGWLDWVLMILDAAVVGWLALTLRAPDVIISMRAAEETSLDLQPELAGSPAPQLVRGAVAP</sequence>
<feature type="transmembrane region" description="Helical" evidence="1">
    <location>
        <begin position="205"/>
        <end position="225"/>
    </location>
</feature>
<dbReference type="AlphaFoldDB" id="A0A219B3Y1"/>
<proteinExistence type="predicted"/>